<protein>
    <submittedName>
        <fullName evidence="2">Uncharacterized protein</fullName>
    </submittedName>
</protein>
<dbReference type="OrthoDB" id="1121493at2"/>
<dbReference type="EMBL" id="PXOQ01000006">
    <property type="protein sequence ID" value="PSG91663.1"/>
    <property type="molecule type" value="Genomic_DNA"/>
</dbReference>
<evidence type="ECO:0000313" key="3">
    <source>
        <dbReference type="Proteomes" id="UP000238426"/>
    </source>
</evidence>
<keyword evidence="3" id="KW-1185">Reference proteome</keyword>
<name>A0A2T1NFX8_9FLAO</name>
<gene>
    <name evidence="2" type="ORF">C7H52_00690</name>
</gene>
<dbReference type="Proteomes" id="UP000238426">
    <property type="component" value="Unassembled WGS sequence"/>
</dbReference>
<dbReference type="AlphaFoldDB" id="A0A2T1NFX8"/>
<feature type="compositionally biased region" description="Acidic residues" evidence="1">
    <location>
        <begin position="84"/>
        <end position="93"/>
    </location>
</feature>
<accession>A0A2T1NFX8</accession>
<reference evidence="2 3" key="1">
    <citation type="submission" date="2018-03" db="EMBL/GenBank/DDBJ databases">
        <title>Mesoflavibacter sp. HG37 and Mesoflavibacter sp. HG96 sp.nov., two marine bacteria isolated from seawater of Western Pacific Ocean.</title>
        <authorList>
            <person name="Cheng H."/>
            <person name="Wu Y.-H."/>
            <person name="Guo L.-L."/>
            <person name="Xu X.-W."/>
        </authorList>
    </citation>
    <scope>NUCLEOTIDE SEQUENCE [LARGE SCALE GENOMIC DNA]</scope>
    <source>
        <strain evidence="2 3">KCTC 32269</strain>
    </source>
</reference>
<organism evidence="2 3">
    <name type="scientific">Aurantibacter aestuarii</name>
    <dbReference type="NCBI Taxonomy" id="1266046"/>
    <lineage>
        <taxon>Bacteria</taxon>
        <taxon>Pseudomonadati</taxon>
        <taxon>Bacteroidota</taxon>
        <taxon>Flavobacteriia</taxon>
        <taxon>Flavobacteriales</taxon>
        <taxon>Flavobacteriaceae</taxon>
        <taxon>Aurantibacter</taxon>
    </lineage>
</organism>
<sequence length="100" mass="10792">MKNSKNFIKSLILISGFIVSGLVFGFNQIEKESQKKILANKLGEKVLICHFPPGNLGNSHPIEISVNALKGHLAHGDTVGPCQTDDDDGDDDTGVGTWFL</sequence>
<evidence type="ECO:0000256" key="1">
    <source>
        <dbReference type="SAM" id="MobiDB-lite"/>
    </source>
</evidence>
<evidence type="ECO:0000313" key="2">
    <source>
        <dbReference type="EMBL" id="PSG91663.1"/>
    </source>
</evidence>
<feature type="region of interest" description="Disordered" evidence="1">
    <location>
        <begin position="79"/>
        <end position="100"/>
    </location>
</feature>
<comment type="caution">
    <text evidence="2">The sequence shown here is derived from an EMBL/GenBank/DDBJ whole genome shotgun (WGS) entry which is preliminary data.</text>
</comment>
<dbReference type="RefSeq" id="WP_106461956.1">
    <property type="nucleotide sequence ID" value="NZ_PXOQ01000006.1"/>
</dbReference>
<proteinExistence type="predicted"/>